<keyword evidence="5 6" id="KW-0472">Membrane</keyword>
<feature type="transmembrane region" description="Helical" evidence="6">
    <location>
        <begin position="175"/>
        <end position="198"/>
    </location>
</feature>
<feature type="domain" description="EamA" evidence="7">
    <location>
        <begin position="146"/>
        <end position="273"/>
    </location>
</feature>
<evidence type="ECO:0000256" key="3">
    <source>
        <dbReference type="ARBA" id="ARBA00022692"/>
    </source>
</evidence>
<accession>A0A942UZY9</accession>
<evidence type="ECO:0000313" key="8">
    <source>
        <dbReference type="EMBL" id="MBS4540146.1"/>
    </source>
</evidence>
<evidence type="ECO:0000259" key="7">
    <source>
        <dbReference type="Pfam" id="PF00892"/>
    </source>
</evidence>
<feature type="transmembrane region" description="Helical" evidence="6">
    <location>
        <begin position="119"/>
        <end position="137"/>
    </location>
</feature>
<dbReference type="PANTHER" id="PTHR22911:SF6">
    <property type="entry name" value="SOLUTE CARRIER FAMILY 35 MEMBER G1"/>
    <property type="match status" value="1"/>
</dbReference>
<keyword evidence="9" id="KW-1185">Reference proteome</keyword>
<dbReference type="PANTHER" id="PTHR22911">
    <property type="entry name" value="ACYL-MALONYL CONDENSING ENZYME-RELATED"/>
    <property type="match status" value="1"/>
</dbReference>
<evidence type="ECO:0000256" key="2">
    <source>
        <dbReference type="ARBA" id="ARBA00007362"/>
    </source>
</evidence>
<dbReference type="GO" id="GO:0016020">
    <property type="term" value="C:membrane"/>
    <property type="evidence" value="ECO:0007669"/>
    <property type="project" value="UniProtKB-SubCell"/>
</dbReference>
<gene>
    <name evidence="8" type="ORF">GOQ27_16830</name>
</gene>
<dbReference type="Pfam" id="PF00892">
    <property type="entry name" value="EamA"/>
    <property type="match status" value="2"/>
</dbReference>
<feature type="transmembrane region" description="Helical" evidence="6">
    <location>
        <begin position="66"/>
        <end position="83"/>
    </location>
</feature>
<feature type="transmembrane region" description="Helical" evidence="6">
    <location>
        <begin position="95"/>
        <end position="112"/>
    </location>
</feature>
<dbReference type="SUPFAM" id="SSF103481">
    <property type="entry name" value="Multidrug resistance efflux transporter EmrE"/>
    <property type="match status" value="2"/>
</dbReference>
<feature type="transmembrane region" description="Helical" evidence="6">
    <location>
        <begin position="258"/>
        <end position="276"/>
    </location>
</feature>
<comment type="similarity">
    <text evidence="2">Belongs to the EamA transporter family.</text>
</comment>
<keyword evidence="4 6" id="KW-1133">Transmembrane helix</keyword>
<keyword evidence="3 6" id="KW-0812">Transmembrane</keyword>
<name>A0A942UZY9_9FIRM</name>
<dbReference type="InterPro" id="IPR000620">
    <property type="entry name" value="EamA_dom"/>
</dbReference>
<evidence type="ECO:0000313" key="9">
    <source>
        <dbReference type="Proteomes" id="UP000724672"/>
    </source>
</evidence>
<feature type="transmembrane region" description="Helical" evidence="6">
    <location>
        <begin position="143"/>
        <end position="163"/>
    </location>
</feature>
<sequence length="282" mass="31291">MDNRKKGIILILLSALFFASMAATVKFLDRIPVVEKIFFRNLLGLFVASYLVIKNKKPILGNNKKFLILRSIFGLLGVAAYFYALSNLPLADTVILNKMSPFFVLVLSAFFLGEKIKPFQILSLIFALIGASLVVKPEFDISVIPYIIALLSAFFAGSAYTIIRHLRHTDSSETIIFYFTFISTITMIPFMLSGQFVIPNSIEIIGLLGLGVFATTAQFLMTNAYRFAPAGELAIYTYTNIVFSTIIGIIIWSEFPGILSILGGLLIIIAGFINYYSNKKKA</sequence>
<evidence type="ECO:0000256" key="6">
    <source>
        <dbReference type="SAM" id="Phobius"/>
    </source>
</evidence>
<organism evidence="8 9">
    <name type="scientific">Anaeromonas frigoriresistens</name>
    <dbReference type="NCBI Taxonomy" id="2683708"/>
    <lineage>
        <taxon>Bacteria</taxon>
        <taxon>Bacillati</taxon>
        <taxon>Bacillota</taxon>
        <taxon>Tissierellia</taxon>
        <taxon>Tissierellales</taxon>
        <taxon>Thermohalobacteraceae</taxon>
        <taxon>Anaeromonas</taxon>
    </lineage>
</organism>
<proteinExistence type="inferred from homology"/>
<dbReference type="Gene3D" id="1.10.3730.20">
    <property type="match status" value="1"/>
</dbReference>
<feature type="domain" description="EamA" evidence="7">
    <location>
        <begin position="6"/>
        <end position="135"/>
    </location>
</feature>
<evidence type="ECO:0000256" key="5">
    <source>
        <dbReference type="ARBA" id="ARBA00023136"/>
    </source>
</evidence>
<feature type="transmembrane region" description="Helical" evidence="6">
    <location>
        <begin position="233"/>
        <end position="252"/>
    </location>
</feature>
<protein>
    <submittedName>
        <fullName evidence="8">DMT family transporter</fullName>
    </submittedName>
</protein>
<dbReference type="EMBL" id="WSFT01000053">
    <property type="protein sequence ID" value="MBS4540146.1"/>
    <property type="molecule type" value="Genomic_DNA"/>
</dbReference>
<reference evidence="8" key="1">
    <citation type="submission" date="2019-12" db="EMBL/GenBank/DDBJ databases">
        <title>Clostridiaceae gen. nov. sp. nov., isolated from sediment in Xinjiang, China.</title>
        <authorList>
            <person name="Zhang R."/>
        </authorList>
    </citation>
    <scope>NUCLEOTIDE SEQUENCE</scope>
    <source>
        <strain evidence="8">D2Q-11</strain>
    </source>
</reference>
<dbReference type="InterPro" id="IPR037185">
    <property type="entry name" value="EmrE-like"/>
</dbReference>
<evidence type="ECO:0000256" key="4">
    <source>
        <dbReference type="ARBA" id="ARBA00022989"/>
    </source>
</evidence>
<comment type="caution">
    <text evidence="8">The sequence shown here is derived from an EMBL/GenBank/DDBJ whole genome shotgun (WGS) entry which is preliminary data.</text>
</comment>
<dbReference type="RefSeq" id="WP_203368034.1">
    <property type="nucleotide sequence ID" value="NZ_WSFT01000053.1"/>
</dbReference>
<comment type="subcellular location">
    <subcellularLocation>
        <location evidence="1">Membrane</location>
        <topology evidence="1">Multi-pass membrane protein</topology>
    </subcellularLocation>
</comment>
<feature type="transmembrane region" description="Helical" evidence="6">
    <location>
        <begin position="204"/>
        <end position="221"/>
    </location>
</feature>
<dbReference type="AlphaFoldDB" id="A0A942UZY9"/>
<dbReference type="Proteomes" id="UP000724672">
    <property type="component" value="Unassembled WGS sequence"/>
</dbReference>
<feature type="transmembrane region" description="Helical" evidence="6">
    <location>
        <begin position="38"/>
        <end position="54"/>
    </location>
</feature>
<evidence type="ECO:0000256" key="1">
    <source>
        <dbReference type="ARBA" id="ARBA00004141"/>
    </source>
</evidence>